<evidence type="ECO:0000313" key="11">
    <source>
        <dbReference type="EMBL" id="ABK60124.1"/>
    </source>
</evidence>
<dbReference type="GO" id="GO:0046872">
    <property type="term" value="F:metal ion binding"/>
    <property type="evidence" value="ECO:0007669"/>
    <property type="project" value="UniProtKB-KW"/>
</dbReference>
<dbReference type="InterPro" id="IPR007096">
    <property type="entry name" value="RNA-dir_Rpol_cat_phage"/>
</dbReference>
<feature type="binding site" evidence="9">
    <location>
        <position position="274"/>
    </location>
    <ligand>
        <name>Mg(2+)</name>
        <dbReference type="ChEBI" id="CHEBI:18420"/>
        <label>2</label>
    </ligand>
</feature>
<evidence type="ECO:0000256" key="3">
    <source>
        <dbReference type="ARBA" id="ARBA00022679"/>
    </source>
</evidence>
<keyword evidence="5" id="KW-0547">Nucleotide-binding</keyword>
<dbReference type="OrthoDB" id="10751at10239"/>
<evidence type="ECO:0000256" key="4">
    <source>
        <dbReference type="ARBA" id="ARBA00022695"/>
    </source>
</evidence>
<comment type="cofactor">
    <cofactor evidence="9">
        <name>Mg(2+)</name>
        <dbReference type="ChEBI" id="CHEBI:18420"/>
    </cofactor>
    <text evidence="9">Binds 2 Mg(2+) per subunit.</text>
</comment>
<feature type="binding site" evidence="9">
    <location>
        <position position="359"/>
    </location>
    <ligand>
        <name>Mg(2+)</name>
        <dbReference type="ChEBI" id="CHEBI:18420"/>
        <label>2</label>
    </ligand>
</feature>
<keyword evidence="9" id="KW-0479">Metal-binding</keyword>
<dbReference type="PROSITE" id="PS50522">
    <property type="entry name" value="RDRP_PHAGE"/>
    <property type="match status" value="1"/>
</dbReference>
<feature type="binding site" evidence="9">
    <location>
        <position position="360"/>
    </location>
    <ligand>
        <name>Mg(2+)</name>
        <dbReference type="ChEBI" id="CHEBI:18420"/>
        <label>2</label>
    </ligand>
</feature>
<dbReference type="InterPro" id="IPR005093">
    <property type="entry name" value="RNArep_beta"/>
</dbReference>
<dbReference type="InterPro" id="IPR043502">
    <property type="entry name" value="DNA/RNA_pol_sf"/>
</dbReference>
<keyword evidence="4" id="KW-0548">Nucleotidyltransferase</keyword>
<dbReference type="GeneID" id="26634808"/>
<evidence type="ECO:0000256" key="8">
    <source>
        <dbReference type="ARBA" id="ARBA00048744"/>
    </source>
</evidence>
<dbReference type="Pfam" id="PF03431">
    <property type="entry name" value="RNA_replicase_B"/>
    <property type="match status" value="1"/>
</dbReference>
<keyword evidence="2" id="KW-0696">RNA-directed RNA polymerase</keyword>
<keyword evidence="6" id="KW-0693">Viral RNA replication</keyword>
<organism evidence="11 12">
    <name type="scientific">Qubevirus faecium</name>
    <dbReference type="NCBI Taxonomy" id="39804"/>
    <lineage>
        <taxon>Viruses</taxon>
        <taxon>Riboviria</taxon>
        <taxon>Orthornavirae</taxon>
        <taxon>Lenarviricota</taxon>
        <taxon>Leviviricetes</taxon>
        <taxon>Norzivirales</taxon>
        <taxon>Fiersviridae</taxon>
        <taxon>Qubevirus</taxon>
    </lineage>
</organism>
<dbReference type="CDD" id="cd23176">
    <property type="entry name" value="ps-ssRNAv_Leviviridae_RdRp"/>
    <property type="match status" value="1"/>
</dbReference>
<dbReference type="SMR" id="A0T122"/>
<keyword evidence="3" id="KW-0808">Transferase</keyword>
<evidence type="ECO:0000259" key="10">
    <source>
        <dbReference type="PROSITE" id="PS50522"/>
    </source>
</evidence>
<dbReference type="EC" id="2.7.7.48" evidence="1"/>
<dbReference type="KEGG" id="vg:26634808"/>
<sequence length="586" mass="66375">MSKTASRRREITHLLGKVDISFEDDIHLSIANDLFRAYGVGELSSAEECINTAFPRLDQSPDTFRTEYLRSEILSKFNAHPLGIDTEAVAWEKFLAAEEGCRLTNARLSSCKYHDNSILSWGERVIHTARRKILKLIGESVPFGDVALRCRFSGGATTSVNRLHGHPSWKHACPQDVTKRALKYLLAYKKACGDTDELRIGEVRTSNKAVTVPKNSKTDRCIAIEPGWNMFFQLGVGAVLRDRLRLWSIDLNDQSLNQRLARDASQLDHLATVDLSAASDSISIKLVELLLPPAWFELLTDLRSDQGVLPNGEVVTYEKISSMGNGYTFELESLIFAAIARSVCELLDLDQSAVSVYGDDIIIPSDAAQTLMDVFEYVGFTANRKKTFITGPFRESCGKHWFLGVDVTPFYIRRPIRSLADMILVLNNLYRWGTVDGVWDPRALTVYQKYVKLLPRNWRRNTIPDGYGDGALVGSALTNPFVLVRNFQREYPVLVEVQKDTPRSEKGAYLYHLLRDREARHNPFLYDTDWVRFDEAPLATRLRRKTGRYKVAWIQDSAFIRPPYSTGLPEVKFARKTLVRNGKGAR</sequence>
<accession>A0T122</accession>
<evidence type="ECO:0000256" key="2">
    <source>
        <dbReference type="ARBA" id="ARBA00022484"/>
    </source>
</evidence>
<dbReference type="GO" id="GO:0003968">
    <property type="term" value="F:RNA-directed RNA polymerase activity"/>
    <property type="evidence" value="ECO:0007669"/>
    <property type="project" value="UniProtKB-KW"/>
</dbReference>
<evidence type="ECO:0000256" key="5">
    <source>
        <dbReference type="ARBA" id="ARBA00022741"/>
    </source>
</evidence>
<evidence type="ECO:0000256" key="7">
    <source>
        <dbReference type="ARBA" id="ARBA00030248"/>
    </source>
</evidence>
<keyword evidence="9" id="KW-0460">Magnesium</keyword>
<name>A0T122_9VIRU</name>
<evidence type="ECO:0000313" key="12">
    <source>
        <dbReference type="Proteomes" id="UP000211140"/>
    </source>
</evidence>
<reference evidence="11 12" key="1">
    <citation type="journal article" date="2007" name="Appl. Environ. Microbiol.">
        <title>Multiplex quantitative real-time reverse transcriptase PCR for f+-specific RNA coliphages: a method for use in microbial source tracking.</title>
        <authorList>
            <person name="Kirs M."/>
            <person name="Smith D.C."/>
        </authorList>
    </citation>
    <scope>NUCLEOTIDE SEQUENCE</scope>
    <source>
        <strain evidence="11">Fi</strain>
    </source>
</reference>
<dbReference type="GO" id="GO:0039694">
    <property type="term" value="P:viral RNA genome replication"/>
    <property type="evidence" value="ECO:0007669"/>
    <property type="project" value="InterPro"/>
</dbReference>
<feature type="domain" description="RdRp catalytic" evidence="10">
    <location>
        <begin position="259"/>
        <end position="391"/>
    </location>
</feature>
<evidence type="ECO:0000256" key="6">
    <source>
        <dbReference type="ARBA" id="ARBA00022953"/>
    </source>
</evidence>
<evidence type="ECO:0000256" key="9">
    <source>
        <dbReference type="PIRSR" id="PIRSR605093-1"/>
    </source>
</evidence>
<comment type="catalytic activity">
    <reaction evidence="8">
        <text>RNA(n) + a ribonucleoside 5'-triphosphate = RNA(n+1) + diphosphate</text>
        <dbReference type="Rhea" id="RHEA:21248"/>
        <dbReference type="Rhea" id="RHEA-COMP:14527"/>
        <dbReference type="Rhea" id="RHEA-COMP:17342"/>
        <dbReference type="ChEBI" id="CHEBI:33019"/>
        <dbReference type="ChEBI" id="CHEBI:61557"/>
        <dbReference type="ChEBI" id="CHEBI:140395"/>
        <dbReference type="EC" id="2.7.7.48"/>
    </reaction>
</comment>
<dbReference type="Proteomes" id="UP000211140">
    <property type="component" value="Segment"/>
</dbReference>
<dbReference type="GO" id="GO:0000166">
    <property type="term" value="F:nucleotide binding"/>
    <property type="evidence" value="ECO:0007669"/>
    <property type="project" value="UniProtKB-KW"/>
</dbReference>
<proteinExistence type="predicted"/>
<dbReference type="EMBL" id="EF068134">
    <property type="protein sequence ID" value="ABK60124.1"/>
    <property type="molecule type" value="Genomic_RNA"/>
</dbReference>
<protein>
    <recommendedName>
        <fullName evidence="1">RNA-directed RNA polymerase</fullName>
        <ecNumber evidence="1">2.7.7.48</ecNumber>
    </recommendedName>
    <alternativeName>
        <fullName evidence="7">RNA replicase beta chain</fullName>
    </alternativeName>
</protein>
<keyword evidence="12" id="KW-1185">Reference proteome</keyword>
<dbReference type="RefSeq" id="YP_009208148.1">
    <property type="nucleotide sequence ID" value="NC_028902.1"/>
</dbReference>
<evidence type="ECO:0000256" key="1">
    <source>
        <dbReference type="ARBA" id="ARBA00012494"/>
    </source>
</evidence>
<dbReference type="SUPFAM" id="SSF56672">
    <property type="entry name" value="DNA/RNA polymerases"/>
    <property type="match status" value="1"/>
</dbReference>